<accession>A0AAE5SAL1</accession>
<comment type="caution">
    <text evidence="1">The sequence shown here is derived from an EMBL/GenBank/DDBJ whole genome shotgun (WGS) entry which is preliminary data.</text>
</comment>
<evidence type="ECO:0000313" key="1">
    <source>
        <dbReference type="EMBL" id="POQ06295.1"/>
    </source>
</evidence>
<reference evidence="1 2" key="1">
    <citation type="submission" date="2017-03" db="EMBL/GenBank/DDBJ databases">
        <authorList>
            <person name="Hulin M.T."/>
        </authorList>
    </citation>
    <scope>NUCLEOTIDE SEQUENCE [LARGE SCALE GENOMIC DNA]</scope>
    <source>
        <strain evidence="1 2">5264</strain>
    </source>
</reference>
<proteinExistence type="predicted"/>
<dbReference type="GeneID" id="77277175"/>
<dbReference type="RefSeq" id="WP_004403102.1">
    <property type="nucleotide sequence ID" value="NZ_JYHJ01000001.1"/>
</dbReference>
<evidence type="ECO:0000313" key="2">
    <source>
        <dbReference type="Proteomes" id="UP000237295"/>
    </source>
</evidence>
<dbReference type="Proteomes" id="UP000237295">
    <property type="component" value="Unassembled WGS sequence"/>
</dbReference>
<name>A0AAE5SAL1_PSESY</name>
<organism evidence="1 2">
    <name type="scientific">Pseudomonas syringae pv. syringae</name>
    <dbReference type="NCBI Taxonomy" id="321"/>
    <lineage>
        <taxon>Bacteria</taxon>
        <taxon>Pseudomonadati</taxon>
        <taxon>Pseudomonadota</taxon>
        <taxon>Gammaproteobacteria</taxon>
        <taxon>Pseudomonadales</taxon>
        <taxon>Pseudomonadaceae</taxon>
        <taxon>Pseudomonas</taxon>
        <taxon>Pseudomonas syringae</taxon>
    </lineage>
</organism>
<dbReference type="EMBL" id="NBAQ01000001">
    <property type="protein sequence ID" value="POQ06295.1"/>
    <property type="molecule type" value="Genomic_DNA"/>
</dbReference>
<dbReference type="AlphaFoldDB" id="A0AAE5SAL1"/>
<sequence>MSIAWPGRQTVAIEEVEIRSLGDLVTLSLGCELKNIKLPEDLLVRLKISKKEKAEYLDASAVDRFRNNLLDQVSEMSNGAPLNTLSLEALQDINAELRVRDLRTFLRQS</sequence>
<protein>
    <submittedName>
        <fullName evidence="1">Uncharacterized protein</fullName>
    </submittedName>
</protein>
<gene>
    <name evidence="1" type="ORF">CXB42_02460</name>
</gene>